<dbReference type="EMBL" id="BGPR01002141">
    <property type="protein sequence ID" value="GBM68424.1"/>
    <property type="molecule type" value="Genomic_DNA"/>
</dbReference>
<dbReference type="OrthoDB" id="6471544at2759"/>
<gene>
    <name evidence="1" type="ORF">AVEN_216889_1</name>
</gene>
<organism evidence="1 2">
    <name type="scientific">Araneus ventricosus</name>
    <name type="common">Orbweaver spider</name>
    <name type="synonym">Epeira ventricosa</name>
    <dbReference type="NCBI Taxonomy" id="182803"/>
    <lineage>
        <taxon>Eukaryota</taxon>
        <taxon>Metazoa</taxon>
        <taxon>Ecdysozoa</taxon>
        <taxon>Arthropoda</taxon>
        <taxon>Chelicerata</taxon>
        <taxon>Arachnida</taxon>
        <taxon>Araneae</taxon>
        <taxon>Araneomorphae</taxon>
        <taxon>Entelegynae</taxon>
        <taxon>Araneoidea</taxon>
        <taxon>Araneidae</taxon>
        <taxon>Araneus</taxon>
    </lineage>
</organism>
<comment type="caution">
    <text evidence="1">The sequence shown here is derived from an EMBL/GenBank/DDBJ whole genome shotgun (WGS) entry which is preliminary data.</text>
</comment>
<keyword evidence="2" id="KW-1185">Reference proteome</keyword>
<sequence length="101" mass="11627">MWPATIFYEDEENVDDTDFKGFQISKEKAEIFVLLEYVKSRGQEITEDDAFEVLHCDDKALTVGQLTDAEICSMVLMNFKTLVSDSEESEETQVEDKMEVD</sequence>
<dbReference type="Proteomes" id="UP000499080">
    <property type="component" value="Unassembled WGS sequence"/>
</dbReference>
<protein>
    <submittedName>
        <fullName evidence="1">Uncharacterized protein</fullName>
    </submittedName>
</protein>
<dbReference type="AlphaFoldDB" id="A0A4Y2HSM7"/>
<evidence type="ECO:0000313" key="1">
    <source>
        <dbReference type="EMBL" id="GBM68424.1"/>
    </source>
</evidence>
<proteinExistence type="predicted"/>
<name>A0A4Y2HSM7_ARAVE</name>
<reference evidence="1 2" key="1">
    <citation type="journal article" date="2019" name="Sci. Rep.">
        <title>Orb-weaving spider Araneus ventricosus genome elucidates the spidroin gene catalogue.</title>
        <authorList>
            <person name="Kono N."/>
            <person name="Nakamura H."/>
            <person name="Ohtoshi R."/>
            <person name="Moran D.A.P."/>
            <person name="Shinohara A."/>
            <person name="Yoshida Y."/>
            <person name="Fujiwara M."/>
            <person name="Mori M."/>
            <person name="Tomita M."/>
            <person name="Arakawa K."/>
        </authorList>
    </citation>
    <scope>NUCLEOTIDE SEQUENCE [LARGE SCALE GENOMIC DNA]</scope>
</reference>
<evidence type="ECO:0000313" key="2">
    <source>
        <dbReference type="Proteomes" id="UP000499080"/>
    </source>
</evidence>
<accession>A0A4Y2HSM7</accession>